<dbReference type="Proteomes" id="UP000092508">
    <property type="component" value="Unassembled WGS sequence"/>
</dbReference>
<dbReference type="InterPro" id="IPR027417">
    <property type="entry name" value="P-loop_NTPase"/>
</dbReference>
<proteinExistence type="predicted"/>
<evidence type="ECO:0000259" key="1">
    <source>
        <dbReference type="Pfam" id="PF01656"/>
    </source>
</evidence>
<dbReference type="Pfam" id="PF01656">
    <property type="entry name" value="CbiA"/>
    <property type="match status" value="1"/>
</dbReference>
<accession>A0A1B8QAI2</accession>
<reference evidence="2 3" key="1">
    <citation type="submission" date="2016-06" db="EMBL/GenBank/DDBJ databases">
        <title>Draft genome of Moraxella atlantae CCUG 66109.</title>
        <authorList>
            <person name="Salva-Serra F."/>
            <person name="Engstrom-Jakobsson H."/>
            <person name="Thorell K."/>
            <person name="Gonzales-Siles L."/>
            <person name="Karlsson R."/>
            <person name="Boulund F."/>
            <person name="Engstrand L."/>
            <person name="Kristiansson E."/>
            <person name="Moore E."/>
        </authorList>
    </citation>
    <scope>NUCLEOTIDE SEQUENCE [LARGE SCALE GENOMIC DNA]</scope>
    <source>
        <strain evidence="2 3">CCUG 66109</strain>
    </source>
</reference>
<name>A0A1B8QAI2_9GAMM</name>
<protein>
    <recommendedName>
        <fullName evidence="1">CobQ/CobB/MinD/ParA nucleotide binding domain-containing protein</fullName>
    </recommendedName>
</protein>
<dbReference type="EMBL" id="LZMZ01000032">
    <property type="protein sequence ID" value="OBX76254.1"/>
    <property type="molecule type" value="Genomic_DNA"/>
</dbReference>
<dbReference type="AlphaFoldDB" id="A0A1B8QAI2"/>
<sequence>MNLKKTAHFVMQSKGGAGKSVVSAMLAQYLLEKQQDLILIDTDPSNKTLGSYQGLDVKKIEVLNKNKLVDQSKFDSFMNEFLASDKPMLVDTGSGDFLAINGYMVKNEIPAIFSAHDKQLVIHCPINFGQSKEETVKCLLGLIGNHPETPIIIWENEFFGENPDDLVNSPLFKNNKNIAGVIKIRDMDSDTEKADFSRMLQQSLTFNEVKVKTDDPSFGFIQKTRLERIRKEIWGQLDDLFNSLATPTKEAKDTKEK</sequence>
<evidence type="ECO:0000313" key="3">
    <source>
        <dbReference type="Proteomes" id="UP000092508"/>
    </source>
</evidence>
<dbReference type="SUPFAM" id="SSF52540">
    <property type="entry name" value="P-loop containing nucleoside triphosphate hydrolases"/>
    <property type="match status" value="1"/>
</dbReference>
<gene>
    <name evidence="2" type="ORF">A9308_08955</name>
</gene>
<comment type="caution">
    <text evidence="2">The sequence shown here is derived from an EMBL/GenBank/DDBJ whole genome shotgun (WGS) entry which is preliminary data.</text>
</comment>
<dbReference type="Gene3D" id="3.40.50.300">
    <property type="entry name" value="P-loop containing nucleotide triphosphate hydrolases"/>
    <property type="match status" value="1"/>
</dbReference>
<organism evidence="2 3">
    <name type="scientific">Faucicola atlantae</name>
    <dbReference type="NCBI Taxonomy" id="34059"/>
    <lineage>
        <taxon>Bacteria</taxon>
        <taxon>Pseudomonadati</taxon>
        <taxon>Pseudomonadota</taxon>
        <taxon>Gammaproteobacteria</taxon>
        <taxon>Moraxellales</taxon>
        <taxon>Moraxellaceae</taxon>
        <taxon>Faucicola</taxon>
    </lineage>
</organism>
<dbReference type="RefSeq" id="WP_067237846.1">
    <property type="nucleotide sequence ID" value="NZ_LZMZ01000032.1"/>
</dbReference>
<dbReference type="InterPro" id="IPR002586">
    <property type="entry name" value="CobQ/CobB/MinD/ParA_Nub-bd_dom"/>
</dbReference>
<dbReference type="OrthoDB" id="6650301at2"/>
<dbReference type="STRING" id="34059.A9308_08955"/>
<evidence type="ECO:0000313" key="2">
    <source>
        <dbReference type="EMBL" id="OBX76254.1"/>
    </source>
</evidence>
<feature type="domain" description="CobQ/CobB/MinD/ParA nucleotide binding" evidence="1">
    <location>
        <begin position="10"/>
        <end position="117"/>
    </location>
</feature>